<evidence type="ECO:0000259" key="4">
    <source>
        <dbReference type="PROSITE" id="PS00662"/>
    </source>
</evidence>
<accession>A0A1T4WZY2</accession>
<dbReference type="PANTHER" id="PTHR30258">
    <property type="entry name" value="TYPE II SECRETION SYSTEM PROTEIN GSPE-RELATED"/>
    <property type="match status" value="1"/>
</dbReference>
<dbReference type="SUPFAM" id="SSF52540">
    <property type="entry name" value="P-loop containing nucleoside triphosphate hydrolases"/>
    <property type="match status" value="1"/>
</dbReference>
<dbReference type="EMBL" id="FUYH01000004">
    <property type="protein sequence ID" value="SKA82171.1"/>
    <property type="molecule type" value="Genomic_DNA"/>
</dbReference>
<feature type="domain" description="Bacterial type II secretion system protein E" evidence="4">
    <location>
        <begin position="46"/>
        <end position="60"/>
    </location>
</feature>
<name>A0A1T4WZY2_9CLOT</name>
<dbReference type="Gene3D" id="3.40.50.300">
    <property type="entry name" value="P-loop containing nucleotide triphosphate hydrolases"/>
    <property type="match status" value="1"/>
</dbReference>
<keyword evidence="2" id="KW-0547">Nucleotide-binding</keyword>
<keyword evidence="3" id="KW-0067">ATP-binding</keyword>
<reference evidence="6" key="1">
    <citation type="submission" date="2017-02" db="EMBL/GenBank/DDBJ databases">
        <authorList>
            <person name="Varghese N."/>
            <person name="Submissions S."/>
        </authorList>
    </citation>
    <scope>NUCLEOTIDE SEQUENCE [LARGE SCALE GENOMIC DNA]</scope>
    <source>
        <strain evidence="6">USBA 833</strain>
    </source>
</reference>
<keyword evidence="6" id="KW-1185">Reference proteome</keyword>
<dbReference type="GO" id="GO:0016887">
    <property type="term" value="F:ATP hydrolysis activity"/>
    <property type="evidence" value="ECO:0007669"/>
    <property type="project" value="TreeGrafter"/>
</dbReference>
<dbReference type="PANTHER" id="PTHR30258:SF3">
    <property type="entry name" value="SLL1921 PROTEIN"/>
    <property type="match status" value="1"/>
</dbReference>
<dbReference type="AlphaFoldDB" id="A0A1T4WZY2"/>
<protein>
    <submittedName>
        <fullName evidence="5">Type IV pilus assembly protein PilB</fullName>
    </submittedName>
</protein>
<evidence type="ECO:0000313" key="5">
    <source>
        <dbReference type="EMBL" id="SKA82171.1"/>
    </source>
</evidence>
<proteinExistence type="inferred from homology"/>
<dbReference type="CDD" id="cd01129">
    <property type="entry name" value="PulE-GspE-like"/>
    <property type="match status" value="1"/>
</dbReference>
<dbReference type="Proteomes" id="UP000190105">
    <property type="component" value="Unassembled WGS sequence"/>
</dbReference>
<sequence>MRELNTGDRNIITVEDPVESTIYGVNQVEVNTKAGLTFASALRSILRQDPDIIMIGEIRDKETAEIAVRAAITGHLVLSTIHTNDAASSVTRLLDMGIEAFMINSSLIGVIAQRLVRRICPYCKTEYNAEIDEIKAMGLDETKEYKLYKGEGCIYCGQKGYIGRTGIYEILAIDKELRSAINKGLSSDELKDLAIKNGMVTLKNSCIQKVLSGETTFEEYLRVTYSMD</sequence>
<evidence type="ECO:0000313" key="6">
    <source>
        <dbReference type="Proteomes" id="UP000190105"/>
    </source>
</evidence>
<dbReference type="PROSITE" id="PS00662">
    <property type="entry name" value="T2SP_E"/>
    <property type="match status" value="1"/>
</dbReference>
<comment type="similarity">
    <text evidence="1">Belongs to the GSP E family.</text>
</comment>
<evidence type="ECO:0000256" key="2">
    <source>
        <dbReference type="ARBA" id="ARBA00022741"/>
    </source>
</evidence>
<dbReference type="InterPro" id="IPR027417">
    <property type="entry name" value="P-loop_NTPase"/>
</dbReference>
<organism evidence="5 6">
    <name type="scientific">Caloramator quimbayensis</name>
    <dbReference type="NCBI Taxonomy" id="1147123"/>
    <lineage>
        <taxon>Bacteria</taxon>
        <taxon>Bacillati</taxon>
        <taxon>Bacillota</taxon>
        <taxon>Clostridia</taxon>
        <taxon>Eubacteriales</taxon>
        <taxon>Clostridiaceae</taxon>
        <taxon>Caloramator</taxon>
    </lineage>
</organism>
<evidence type="ECO:0000256" key="1">
    <source>
        <dbReference type="ARBA" id="ARBA00006611"/>
    </source>
</evidence>
<evidence type="ECO:0000256" key="3">
    <source>
        <dbReference type="ARBA" id="ARBA00022840"/>
    </source>
</evidence>
<gene>
    <name evidence="5" type="ORF">SAMN05443428_104171</name>
</gene>
<dbReference type="Pfam" id="PF00437">
    <property type="entry name" value="T2SSE"/>
    <property type="match status" value="1"/>
</dbReference>
<dbReference type="InterPro" id="IPR001482">
    <property type="entry name" value="T2SS/T4SS_dom"/>
</dbReference>
<dbReference type="GO" id="GO:0005524">
    <property type="term" value="F:ATP binding"/>
    <property type="evidence" value="ECO:0007669"/>
    <property type="project" value="UniProtKB-KW"/>
</dbReference>
<dbReference type="GO" id="GO:0005886">
    <property type="term" value="C:plasma membrane"/>
    <property type="evidence" value="ECO:0007669"/>
    <property type="project" value="TreeGrafter"/>
</dbReference>
<dbReference type="STRING" id="1147123.SAMN05443428_104171"/>